<dbReference type="Pfam" id="PF00581">
    <property type="entry name" value="Rhodanese"/>
    <property type="match status" value="2"/>
</dbReference>
<name>A0A368P4Z8_9FLAO</name>
<dbReference type="InterPro" id="IPR036873">
    <property type="entry name" value="Rhodanese-like_dom_sf"/>
</dbReference>
<protein>
    <submittedName>
        <fullName evidence="4">Sulfurtransferase</fullName>
    </submittedName>
</protein>
<evidence type="ECO:0000313" key="4">
    <source>
        <dbReference type="EMBL" id="RCU57360.1"/>
    </source>
</evidence>
<dbReference type="SUPFAM" id="SSF52821">
    <property type="entry name" value="Rhodanese/Cell cycle control phosphatase"/>
    <property type="match status" value="2"/>
</dbReference>
<dbReference type="SMART" id="SM00450">
    <property type="entry name" value="RHOD"/>
    <property type="match status" value="2"/>
</dbReference>
<organism evidence="4 5">
    <name type="scientific">Oceanihabitans sediminis</name>
    <dbReference type="NCBI Taxonomy" id="1812012"/>
    <lineage>
        <taxon>Bacteria</taxon>
        <taxon>Pseudomonadati</taxon>
        <taxon>Bacteroidota</taxon>
        <taxon>Flavobacteriia</taxon>
        <taxon>Flavobacteriales</taxon>
        <taxon>Flavobacteriaceae</taxon>
        <taxon>Oceanihabitans</taxon>
    </lineage>
</organism>
<comment type="caution">
    <text evidence="4">The sequence shown here is derived from an EMBL/GenBank/DDBJ whole genome shotgun (WGS) entry which is preliminary data.</text>
</comment>
<feature type="domain" description="Rhodanese" evidence="3">
    <location>
        <begin position="37"/>
        <end position="137"/>
    </location>
</feature>
<feature type="domain" description="Rhodanese" evidence="3">
    <location>
        <begin position="169"/>
        <end position="277"/>
    </location>
</feature>
<evidence type="ECO:0000256" key="1">
    <source>
        <dbReference type="ARBA" id="ARBA00022679"/>
    </source>
</evidence>
<dbReference type="PANTHER" id="PTHR11364">
    <property type="entry name" value="THIOSULFATE SULFERTANSFERASE"/>
    <property type="match status" value="1"/>
</dbReference>
<dbReference type="InterPro" id="IPR045078">
    <property type="entry name" value="TST/MPST-like"/>
</dbReference>
<proteinExistence type="predicted"/>
<keyword evidence="2" id="KW-0677">Repeat</keyword>
<keyword evidence="1 4" id="KW-0808">Transferase</keyword>
<evidence type="ECO:0000256" key="2">
    <source>
        <dbReference type="ARBA" id="ARBA00022737"/>
    </source>
</evidence>
<evidence type="ECO:0000313" key="5">
    <source>
        <dbReference type="Proteomes" id="UP000252249"/>
    </source>
</evidence>
<dbReference type="GO" id="GO:0004792">
    <property type="term" value="F:thiosulfate-cyanide sulfurtransferase activity"/>
    <property type="evidence" value="ECO:0007669"/>
    <property type="project" value="TreeGrafter"/>
</dbReference>
<dbReference type="CDD" id="cd01448">
    <property type="entry name" value="TST_Repeat_1"/>
    <property type="match status" value="1"/>
</dbReference>
<dbReference type="PANTHER" id="PTHR11364:SF27">
    <property type="entry name" value="SULFURTRANSFERASE"/>
    <property type="match status" value="1"/>
</dbReference>
<dbReference type="PROSITE" id="PS50206">
    <property type="entry name" value="RHODANESE_3"/>
    <property type="match status" value="2"/>
</dbReference>
<dbReference type="CDD" id="cd01449">
    <property type="entry name" value="TST_Repeat_2"/>
    <property type="match status" value="1"/>
</dbReference>
<dbReference type="RefSeq" id="WP_072349050.1">
    <property type="nucleotide sequence ID" value="NZ_JAWVXR010000002.1"/>
</dbReference>
<dbReference type="Proteomes" id="UP000252249">
    <property type="component" value="Unassembled WGS sequence"/>
</dbReference>
<dbReference type="OrthoDB" id="9770030at2"/>
<keyword evidence="5" id="KW-1185">Reference proteome</keyword>
<reference evidence="4 5" key="1">
    <citation type="submission" date="2018-07" db="EMBL/GenBank/DDBJ databases">
        <title>Oceanihabitans testaceum sp. nov., isolated from marine sediment.</title>
        <authorList>
            <person name="Li C.-M."/>
        </authorList>
    </citation>
    <scope>NUCLEOTIDE SEQUENCE [LARGE SCALE GENOMIC DNA]</scope>
    <source>
        <strain evidence="4 5">S9-10</strain>
    </source>
</reference>
<evidence type="ECO:0000259" key="3">
    <source>
        <dbReference type="PROSITE" id="PS50206"/>
    </source>
</evidence>
<accession>A0A368P4Z8</accession>
<sequence length="279" mass="31258">MSKLELETSVVSTTWLYNNLDAENIIILNATIPKVTSEDREDSEVFQISNTRFFDIKNKFSDVDGEFPSTFPSSEQFETSAQELGINSDSVIIVYDEKGIYSSARAWYLFKAFGHKQVAVLNGGLPAWKDEKFPLEKKQNNIKVATGNFQAKLQARYMVFFEDILKIQDDSNYTIIDARSSDRFQSLTPEPRAGLRSGTIPNSKNLPFTTLLQGQKLLPKTYLEKAFKEVTDKNEKLVFSCGSGITACVLALGANVLGYKNTAVYDGSWTEYGSLVKKS</sequence>
<dbReference type="InterPro" id="IPR001763">
    <property type="entry name" value="Rhodanese-like_dom"/>
</dbReference>
<gene>
    <name evidence="4" type="ORF">DU428_06080</name>
</gene>
<dbReference type="AlphaFoldDB" id="A0A368P4Z8"/>
<dbReference type="EMBL" id="QPIG01000002">
    <property type="protein sequence ID" value="RCU57360.1"/>
    <property type="molecule type" value="Genomic_DNA"/>
</dbReference>
<dbReference type="Gene3D" id="3.40.250.10">
    <property type="entry name" value="Rhodanese-like domain"/>
    <property type="match status" value="2"/>
</dbReference>